<evidence type="ECO:0000313" key="1">
    <source>
        <dbReference type="EMBL" id="AND28583.1"/>
    </source>
</evidence>
<geneLocation type="plasmid" evidence="1">
    <name>pAM65-52-3-235K</name>
</geneLocation>
<proteinExistence type="predicted"/>
<name>A0A160LKB0_BACTI</name>
<reference evidence="1" key="1">
    <citation type="journal article" date="2017" name="Res. Microbiol.">
        <title>Comparative genomics of extrachromosomal elements in Bacillus thuringiensis subsp. israelensis.</title>
        <authorList>
            <person name="Bolotin A."/>
            <person name="Gillis A."/>
            <person name="Sanchis V."/>
            <person name="Nielsen-LeRoux C."/>
            <person name="Mahillon J."/>
            <person name="Lereclus D."/>
            <person name="Sorokin A."/>
        </authorList>
    </citation>
    <scope>NUCLEOTIDE SEQUENCE</scope>
    <source>
        <strain evidence="1">AM65-52</strain>
        <plasmid evidence="1">pAM65-52-3-235K</plasmid>
    </source>
</reference>
<dbReference type="PATRIC" id="fig|1430.6.peg.2050"/>
<gene>
    <name evidence="1" type="ORF">ATN07_33275</name>
</gene>
<keyword evidence="1" id="KW-0614">Plasmid</keyword>
<organism evidence="1">
    <name type="scientific">Bacillus thuringiensis subsp. israelensis</name>
    <dbReference type="NCBI Taxonomy" id="1430"/>
    <lineage>
        <taxon>Bacteria</taxon>
        <taxon>Bacillati</taxon>
        <taxon>Bacillota</taxon>
        <taxon>Bacilli</taxon>
        <taxon>Bacillales</taxon>
        <taxon>Bacillaceae</taxon>
        <taxon>Bacillus</taxon>
        <taxon>Bacillus cereus group</taxon>
    </lineage>
</organism>
<sequence length="90" mass="10851">MAKMSTTTLSKDLTFEQWLEMHYGYTGTEEEIEAAILEHNKTAIAEVFKEEWCTAYRSAQMEVVKLFEEDYIKDSQKQGWERLTKRFWWE</sequence>
<protein>
    <submittedName>
        <fullName evidence="1">Uncharacterized protein</fullName>
    </submittedName>
</protein>
<dbReference type="EMBL" id="CP013278">
    <property type="protein sequence ID" value="AND28583.1"/>
    <property type="molecule type" value="Genomic_DNA"/>
</dbReference>
<dbReference type="AlphaFoldDB" id="A0A160LKB0"/>
<accession>A0A160LKB0</accession>